<dbReference type="PATRIC" id="fig|1121014.3.peg.590"/>
<name>A0A087MKY9_9GAMM</name>
<comment type="caution">
    <text evidence="3">The sequence shown here is derived from an EMBL/GenBank/DDBJ whole genome shotgun (WGS) entry which is preliminary data.</text>
</comment>
<feature type="region of interest" description="Disordered" evidence="1">
    <location>
        <begin position="82"/>
        <end position="108"/>
    </location>
</feature>
<dbReference type="Proteomes" id="UP000029085">
    <property type="component" value="Unassembled WGS sequence"/>
</dbReference>
<dbReference type="AlphaFoldDB" id="A0A087MKY9"/>
<evidence type="ECO:0000256" key="1">
    <source>
        <dbReference type="SAM" id="MobiDB-lite"/>
    </source>
</evidence>
<evidence type="ECO:0000313" key="3">
    <source>
        <dbReference type="EMBL" id="KFL37542.1"/>
    </source>
</evidence>
<evidence type="ECO:0000313" key="4">
    <source>
        <dbReference type="Proteomes" id="UP000029085"/>
    </source>
</evidence>
<reference evidence="4" key="1">
    <citation type="submission" date="2013-08" db="EMBL/GenBank/DDBJ databases">
        <title>Genome sequencing of Arenimonas donghaensis.</title>
        <authorList>
            <person name="Chen F."/>
            <person name="Wang G."/>
        </authorList>
    </citation>
    <scope>NUCLEOTIDE SEQUENCE [LARGE SCALE GENOMIC DNA]</scope>
    <source>
        <strain evidence="4">HO3-R19</strain>
    </source>
</reference>
<keyword evidence="2" id="KW-0472">Membrane</keyword>
<feature type="transmembrane region" description="Helical" evidence="2">
    <location>
        <begin position="21"/>
        <end position="39"/>
    </location>
</feature>
<feature type="compositionally biased region" description="Basic residues" evidence="1">
    <location>
        <begin position="82"/>
        <end position="98"/>
    </location>
</feature>
<organism evidence="3 4">
    <name type="scientific">Arenimonas donghaensis DSM 18148 = HO3-R19</name>
    <dbReference type="NCBI Taxonomy" id="1121014"/>
    <lineage>
        <taxon>Bacteria</taxon>
        <taxon>Pseudomonadati</taxon>
        <taxon>Pseudomonadota</taxon>
        <taxon>Gammaproteobacteria</taxon>
        <taxon>Lysobacterales</taxon>
        <taxon>Lysobacteraceae</taxon>
        <taxon>Arenimonas</taxon>
    </lineage>
</organism>
<evidence type="ECO:0000256" key="2">
    <source>
        <dbReference type="SAM" id="Phobius"/>
    </source>
</evidence>
<keyword evidence="2" id="KW-0812">Transmembrane</keyword>
<sequence>MPRLHAIAARAESDFPVLTRLLWQALVLGVLAVALLPPARGDSALLGALPFWLLAAPAAALFMLHRRFLAAAWRAHLVRATPRRRQRFSGRQARRASRARPGAFARAA</sequence>
<dbReference type="EMBL" id="AVCJ01000002">
    <property type="protein sequence ID" value="KFL37542.1"/>
    <property type="molecule type" value="Genomic_DNA"/>
</dbReference>
<protein>
    <submittedName>
        <fullName evidence="3">Uncharacterized protein</fullName>
    </submittedName>
</protein>
<keyword evidence="2" id="KW-1133">Transmembrane helix</keyword>
<proteinExistence type="predicted"/>
<reference evidence="3 4" key="2">
    <citation type="journal article" date="2015" name="Stand. Genomic Sci.">
        <title>High quality draft genomic sequence of Arenimonas donghaensis DSM 18148(T).</title>
        <authorList>
            <person name="Chen F."/>
            <person name="Wang H."/>
            <person name="Cao Y."/>
            <person name="Li X."/>
            <person name="Wang G."/>
        </authorList>
    </citation>
    <scope>NUCLEOTIDE SEQUENCE [LARGE SCALE GENOMIC DNA]</scope>
    <source>
        <strain evidence="3 4">HO3-R19</strain>
    </source>
</reference>
<feature type="compositionally biased region" description="Low complexity" evidence="1">
    <location>
        <begin position="99"/>
        <end position="108"/>
    </location>
</feature>
<dbReference type="RefSeq" id="WP_051924301.1">
    <property type="nucleotide sequence ID" value="NZ_AVCJ01000002.1"/>
</dbReference>
<gene>
    <name evidence="3" type="ORF">N788_09145</name>
</gene>
<keyword evidence="4" id="KW-1185">Reference proteome</keyword>
<accession>A0A087MKY9</accession>
<feature type="transmembrane region" description="Helical" evidence="2">
    <location>
        <begin position="45"/>
        <end position="64"/>
    </location>
</feature>